<organism evidence="2 3">
    <name type="scientific">Prorocentrum cordatum</name>
    <dbReference type="NCBI Taxonomy" id="2364126"/>
    <lineage>
        <taxon>Eukaryota</taxon>
        <taxon>Sar</taxon>
        <taxon>Alveolata</taxon>
        <taxon>Dinophyceae</taxon>
        <taxon>Prorocentrales</taxon>
        <taxon>Prorocentraceae</taxon>
        <taxon>Prorocentrum</taxon>
    </lineage>
</organism>
<accession>A0ABN9WST5</accession>
<protein>
    <submittedName>
        <fullName evidence="2">Uncharacterized protein</fullName>
    </submittedName>
</protein>
<name>A0ABN9WST5_9DINO</name>
<proteinExistence type="predicted"/>
<feature type="region of interest" description="Disordered" evidence="1">
    <location>
        <begin position="519"/>
        <end position="555"/>
    </location>
</feature>
<comment type="caution">
    <text evidence="2">The sequence shown here is derived from an EMBL/GenBank/DDBJ whole genome shotgun (WGS) entry which is preliminary data.</text>
</comment>
<evidence type="ECO:0000313" key="2">
    <source>
        <dbReference type="EMBL" id="CAK0889168.1"/>
    </source>
</evidence>
<dbReference type="Proteomes" id="UP001189429">
    <property type="component" value="Unassembled WGS sequence"/>
</dbReference>
<evidence type="ECO:0000256" key="1">
    <source>
        <dbReference type="SAM" id="MobiDB-lite"/>
    </source>
</evidence>
<dbReference type="EMBL" id="CAUYUJ010019173">
    <property type="protein sequence ID" value="CAK0889168.1"/>
    <property type="molecule type" value="Genomic_DNA"/>
</dbReference>
<feature type="non-terminal residue" evidence="2">
    <location>
        <position position="1"/>
    </location>
</feature>
<evidence type="ECO:0000313" key="3">
    <source>
        <dbReference type="Proteomes" id="UP001189429"/>
    </source>
</evidence>
<sequence length="731" mass="77849">EAFWFEGPAGISCAPNAVSPVALCNPRGTAIMQNALWTGMFNDASVNGEMSFPGVEGLQVLLEGNGMKVGDGGIGVVFSQKAWGQNRSLSKDDFMELTRAIETMHVDALLQRIAGRLEQQDFPYVLPSEMGQFRPVTPTDELVAEPVRRAKFMYNSYYALVVQCNVQRSHEDRRLRHRFTDGVFAPAIPVASFGDAARKDAAGEVCSSMTAALFGALDAKVWGGWDALTKCAPPTAALFEQCMSGAYFAAVTDVVSAPPLESIPGFAPLCPVEIGNASVAAQAERSWVAANAAQEDHAEVERILAASWEEEKQRIPSSCRAFLTAESAELFRRGKYCEALETVVSCRAGSGCATPAAPFAPKVNPWEGAGITEGAVRDREEMLTHLDSADAVVVDAGVIAAWKKNVDSAPPSIRAFLPEDPPQEFWVEEYYSAIHRVVGVKLPAVATFGTGRPGDARQADVLAIARRSAPLMADPVDAMEVAGGAAAGATAHIGPRSMRELSSFEGHWNFEGFVMHFDDQPRTTGKKGNSKGLKDSPQKGLKDSPQKRGSAASSSGGLAMGAMMMGRTGPVIVTLFDAAARDILQVVSSRTGPRSAQQPKVIFAFANVRVATLPEGGDWNGKLLTQVRALHSSTAKGVAVPGTVASAVTMPSLPHMAAGVAFAIPQADVCADFLSVRDFMKGPFRGTFTGVVANVEGASFTGMLYLMKDAFVFPVAHRDLCPQARIEITID</sequence>
<reference evidence="2" key="1">
    <citation type="submission" date="2023-10" db="EMBL/GenBank/DDBJ databases">
        <authorList>
            <person name="Chen Y."/>
            <person name="Shah S."/>
            <person name="Dougan E. K."/>
            <person name="Thang M."/>
            <person name="Chan C."/>
        </authorList>
    </citation>
    <scope>NUCLEOTIDE SEQUENCE [LARGE SCALE GENOMIC DNA]</scope>
</reference>
<keyword evidence="3" id="KW-1185">Reference proteome</keyword>
<feature type="compositionally biased region" description="Basic and acidic residues" evidence="1">
    <location>
        <begin position="532"/>
        <end position="546"/>
    </location>
</feature>
<gene>
    <name evidence="2" type="ORF">PCOR1329_LOCUS69770</name>
</gene>